<reference evidence="2 3" key="1">
    <citation type="submission" date="2019-02" db="EMBL/GenBank/DDBJ databases">
        <title>Halieaceae_genomes.</title>
        <authorList>
            <person name="Li S.-H."/>
        </authorList>
    </citation>
    <scope>NUCLEOTIDE SEQUENCE [LARGE SCALE GENOMIC DNA]</scope>
    <source>
        <strain evidence="2 3">JH123</strain>
    </source>
</reference>
<dbReference type="RefSeq" id="WP_279241639.1">
    <property type="nucleotide sequence ID" value="NZ_CP036501.1"/>
</dbReference>
<feature type="signal peptide" evidence="1">
    <location>
        <begin position="1"/>
        <end position="27"/>
    </location>
</feature>
<keyword evidence="3" id="KW-1185">Reference proteome</keyword>
<keyword evidence="1" id="KW-0732">Signal</keyword>
<dbReference type="EMBL" id="CP036501">
    <property type="protein sequence ID" value="UZP75161.1"/>
    <property type="molecule type" value="Genomic_DNA"/>
</dbReference>
<dbReference type="Proteomes" id="UP001317963">
    <property type="component" value="Chromosome"/>
</dbReference>
<gene>
    <name evidence="2" type="ORF">E0F26_10625</name>
</gene>
<evidence type="ECO:0000313" key="2">
    <source>
        <dbReference type="EMBL" id="UZP75161.1"/>
    </source>
</evidence>
<feature type="chain" id="PRO_5045779513" description="Lipoprotein" evidence="1">
    <location>
        <begin position="28"/>
        <end position="270"/>
    </location>
</feature>
<evidence type="ECO:0000256" key="1">
    <source>
        <dbReference type="SAM" id="SignalP"/>
    </source>
</evidence>
<proteinExistence type="predicted"/>
<accession>A0ABY6Q916</accession>
<organism evidence="2 3">
    <name type="scientific">Candidatus Paraluminiphilus aquimaris</name>
    <dbReference type="NCBI Taxonomy" id="2518994"/>
    <lineage>
        <taxon>Bacteria</taxon>
        <taxon>Pseudomonadati</taxon>
        <taxon>Pseudomonadota</taxon>
        <taxon>Gammaproteobacteria</taxon>
        <taxon>Cellvibrionales</taxon>
        <taxon>Halieaceae</taxon>
        <taxon>Candidatus Paraluminiphilus</taxon>
    </lineage>
</organism>
<sequence length="270" mass="29334">MSKGTSASKTLFIATLAICAALLNACASGGNVSGSGFNPTTPKNALDATAVQSADIKRVVIADVNLGSPSRKYLQKRENAVDAIIADALEREGWEVVSTREFTQRWRNAVSMHGDPVDPTTGRVNSRTFSRIVNTIKDQMMESSNIDALIFTDLLEKDVYFSQGVNRVARWDGVTRKPPTQGGGNGVSVNFNWSVPVAATTIRISIFNRNLERMFVGEGGIALNEAVDTRSGTGFVRRREILGNETHIREGVALALHPLFPMKNWPGDPD</sequence>
<evidence type="ECO:0008006" key="4">
    <source>
        <dbReference type="Google" id="ProtNLM"/>
    </source>
</evidence>
<protein>
    <recommendedName>
        <fullName evidence="4">Lipoprotein</fullName>
    </recommendedName>
</protein>
<name>A0ABY6Q916_9GAMM</name>
<evidence type="ECO:0000313" key="3">
    <source>
        <dbReference type="Proteomes" id="UP001317963"/>
    </source>
</evidence>